<dbReference type="Pfam" id="PF00355">
    <property type="entry name" value="Rieske"/>
    <property type="match status" value="1"/>
</dbReference>
<keyword evidence="9" id="KW-1185">Reference proteome</keyword>
<name>A0ABT1T779_9SPHI</name>
<dbReference type="PRINTS" id="PR00162">
    <property type="entry name" value="RIESKE"/>
</dbReference>
<keyword evidence="2" id="KW-0479">Metal-binding</keyword>
<dbReference type="EMBL" id="JANHOH010000006">
    <property type="protein sequence ID" value="MCQ6960245.1"/>
    <property type="molecule type" value="Genomic_DNA"/>
</dbReference>
<keyword evidence="3" id="KW-0408">Iron</keyword>
<accession>A0ABT1T779</accession>
<dbReference type="Proteomes" id="UP001204376">
    <property type="component" value="Unassembled WGS sequence"/>
</dbReference>
<evidence type="ECO:0000259" key="7">
    <source>
        <dbReference type="PROSITE" id="PS51296"/>
    </source>
</evidence>
<dbReference type="PANTHER" id="PTHR10134">
    <property type="entry name" value="CYTOCHROME B-C1 COMPLEX SUBUNIT RIESKE, MITOCHONDRIAL"/>
    <property type="match status" value="1"/>
</dbReference>
<feature type="domain" description="Rieske" evidence="7">
    <location>
        <begin position="58"/>
        <end position="145"/>
    </location>
</feature>
<evidence type="ECO:0000256" key="5">
    <source>
        <dbReference type="ARBA" id="ARBA00023157"/>
    </source>
</evidence>
<dbReference type="Gene3D" id="2.102.10.10">
    <property type="entry name" value="Rieske [2Fe-2S] iron-sulphur domain"/>
    <property type="match status" value="1"/>
</dbReference>
<sequence>MERHEFLAKFGISMAAVCAGCSLIGCGSKGNDPAPGGGTPPPAPGSGNVFSVDLNTDLQSVGSSKISNGIILVRLAAGVAASAFTAVQVACTHQGTSINYNTNQGKFICPNHGSEFNTSGGVVLGPATSALRKYTVTVAGSTLTVSA</sequence>
<dbReference type="CDD" id="cd03467">
    <property type="entry name" value="Rieske"/>
    <property type="match status" value="1"/>
</dbReference>
<evidence type="ECO:0000256" key="1">
    <source>
        <dbReference type="ARBA" id="ARBA00022714"/>
    </source>
</evidence>
<proteinExistence type="predicted"/>
<reference evidence="8 9" key="1">
    <citation type="submission" date="2022-07" db="EMBL/GenBank/DDBJ databases">
        <title>Mucilaginibacter sp. JC4.</title>
        <authorList>
            <person name="Le V."/>
            <person name="Ko S.-R."/>
            <person name="Ahn C.-Y."/>
            <person name="Oh H.-M."/>
        </authorList>
    </citation>
    <scope>NUCLEOTIDE SEQUENCE [LARGE SCALE GENOMIC DNA]</scope>
    <source>
        <strain evidence="8 9">JC4</strain>
    </source>
</reference>
<dbReference type="PROSITE" id="PS51296">
    <property type="entry name" value="RIESKE"/>
    <property type="match status" value="1"/>
</dbReference>
<keyword evidence="1" id="KW-0001">2Fe-2S</keyword>
<dbReference type="RefSeq" id="WP_256540432.1">
    <property type="nucleotide sequence ID" value="NZ_JANHOH010000006.1"/>
</dbReference>
<dbReference type="InterPro" id="IPR017941">
    <property type="entry name" value="Rieske_2Fe-2S"/>
</dbReference>
<gene>
    <name evidence="8" type="ORF">NPE20_19855</name>
</gene>
<evidence type="ECO:0000256" key="6">
    <source>
        <dbReference type="ARBA" id="ARBA00034078"/>
    </source>
</evidence>
<evidence type="ECO:0000256" key="2">
    <source>
        <dbReference type="ARBA" id="ARBA00022723"/>
    </source>
</evidence>
<comment type="cofactor">
    <cofactor evidence="6">
        <name>[2Fe-2S] cluster</name>
        <dbReference type="ChEBI" id="CHEBI:190135"/>
    </cofactor>
</comment>
<dbReference type="PROSITE" id="PS51257">
    <property type="entry name" value="PROKAR_LIPOPROTEIN"/>
    <property type="match status" value="1"/>
</dbReference>
<evidence type="ECO:0000313" key="8">
    <source>
        <dbReference type="EMBL" id="MCQ6960245.1"/>
    </source>
</evidence>
<organism evidence="8 9">
    <name type="scientific">Mucilaginibacter aquariorum</name>
    <dbReference type="NCBI Taxonomy" id="2967225"/>
    <lineage>
        <taxon>Bacteria</taxon>
        <taxon>Pseudomonadati</taxon>
        <taxon>Bacteroidota</taxon>
        <taxon>Sphingobacteriia</taxon>
        <taxon>Sphingobacteriales</taxon>
        <taxon>Sphingobacteriaceae</taxon>
        <taxon>Mucilaginibacter</taxon>
    </lineage>
</organism>
<keyword evidence="4" id="KW-0411">Iron-sulfur</keyword>
<dbReference type="InterPro" id="IPR014349">
    <property type="entry name" value="Rieske_Fe-S_prot"/>
</dbReference>
<keyword evidence="5" id="KW-1015">Disulfide bond</keyword>
<evidence type="ECO:0000256" key="3">
    <source>
        <dbReference type="ARBA" id="ARBA00023004"/>
    </source>
</evidence>
<dbReference type="InterPro" id="IPR005805">
    <property type="entry name" value="Rieske_Fe-S_prot_C"/>
</dbReference>
<dbReference type="InterPro" id="IPR036922">
    <property type="entry name" value="Rieske_2Fe-2S_sf"/>
</dbReference>
<comment type="caution">
    <text evidence="8">The sequence shown here is derived from an EMBL/GenBank/DDBJ whole genome shotgun (WGS) entry which is preliminary data.</text>
</comment>
<evidence type="ECO:0000313" key="9">
    <source>
        <dbReference type="Proteomes" id="UP001204376"/>
    </source>
</evidence>
<protein>
    <submittedName>
        <fullName evidence="8">Rieske 2Fe-2S domain-containing protein</fullName>
    </submittedName>
</protein>
<evidence type="ECO:0000256" key="4">
    <source>
        <dbReference type="ARBA" id="ARBA00023014"/>
    </source>
</evidence>
<dbReference type="SUPFAM" id="SSF50022">
    <property type="entry name" value="ISP domain"/>
    <property type="match status" value="1"/>
</dbReference>